<feature type="compositionally biased region" description="Basic and acidic residues" evidence="1">
    <location>
        <begin position="355"/>
        <end position="372"/>
    </location>
</feature>
<keyword evidence="4" id="KW-1185">Reference proteome</keyword>
<evidence type="ECO:0000313" key="3">
    <source>
        <dbReference type="EMBL" id="ELY44612.1"/>
    </source>
</evidence>
<feature type="compositionally biased region" description="Basic and acidic residues" evidence="1">
    <location>
        <begin position="293"/>
        <end position="311"/>
    </location>
</feature>
<proteinExistence type="predicted"/>
<reference evidence="3 4" key="1">
    <citation type="journal article" date="2014" name="PLoS Genet.">
        <title>Phylogenetically driven sequencing of extremely halophilic archaea reveals strategies for static and dynamic osmo-response.</title>
        <authorList>
            <person name="Becker E.A."/>
            <person name="Seitzer P.M."/>
            <person name="Tritt A."/>
            <person name="Larsen D."/>
            <person name="Krusor M."/>
            <person name="Yao A.I."/>
            <person name="Wu D."/>
            <person name="Madern D."/>
            <person name="Eisen J.A."/>
            <person name="Darling A.E."/>
            <person name="Facciotti M.T."/>
        </authorList>
    </citation>
    <scope>NUCLEOTIDE SEQUENCE [LARGE SCALE GENOMIC DNA]</scope>
    <source>
        <strain evidence="3 4">JCM 14089</strain>
    </source>
</reference>
<dbReference type="SUPFAM" id="SSF52402">
    <property type="entry name" value="Adenine nucleotide alpha hydrolases-like"/>
    <property type="match status" value="1"/>
</dbReference>
<evidence type="ECO:0000313" key="4">
    <source>
        <dbReference type="Proteomes" id="UP000011661"/>
    </source>
</evidence>
<evidence type="ECO:0000256" key="1">
    <source>
        <dbReference type="SAM" id="MobiDB-lite"/>
    </source>
</evidence>
<feature type="compositionally biased region" description="Basic residues" evidence="1">
    <location>
        <begin position="83"/>
        <end position="106"/>
    </location>
</feature>
<dbReference type="InterPro" id="IPR014729">
    <property type="entry name" value="Rossmann-like_a/b/a_fold"/>
</dbReference>
<dbReference type="Pfam" id="PF00582">
    <property type="entry name" value="Usp"/>
    <property type="match status" value="1"/>
</dbReference>
<accession>L9W5I1</accession>
<dbReference type="CDD" id="cd00293">
    <property type="entry name" value="USP-like"/>
    <property type="match status" value="1"/>
</dbReference>
<feature type="region of interest" description="Disordered" evidence="1">
    <location>
        <begin position="83"/>
        <end position="170"/>
    </location>
</feature>
<name>L9W5I1_9EURY</name>
<dbReference type="Proteomes" id="UP000011661">
    <property type="component" value="Unassembled WGS sequence"/>
</dbReference>
<dbReference type="AlphaFoldDB" id="L9W5I1"/>
<feature type="region of interest" description="Disordered" evidence="1">
    <location>
        <begin position="291"/>
        <end position="383"/>
    </location>
</feature>
<organism evidence="3 4">
    <name type="scientific">Natronorubrum sulfidifaciens JCM 14089</name>
    <dbReference type="NCBI Taxonomy" id="1230460"/>
    <lineage>
        <taxon>Archaea</taxon>
        <taxon>Methanobacteriati</taxon>
        <taxon>Methanobacteriota</taxon>
        <taxon>Stenosarchaea group</taxon>
        <taxon>Halobacteria</taxon>
        <taxon>Halobacteriales</taxon>
        <taxon>Natrialbaceae</taxon>
        <taxon>Natronorubrum</taxon>
    </lineage>
</organism>
<dbReference type="InterPro" id="IPR006016">
    <property type="entry name" value="UspA"/>
</dbReference>
<evidence type="ECO:0000259" key="2">
    <source>
        <dbReference type="Pfam" id="PF00582"/>
    </source>
</evidence>
<protein>
    <submittedName>
        <fullName evidence="3">UspA domain-containing protein</fullName>
    </submittedName>
</protein>
<comment type="caution">
    <text evidence="3">The sequence shown here is derived from an EMBL/GenBank/DDBJ whole genome shotgun (WGS) entry which is preliminary data.</text>
</comment>
<feature type="region of interest" description="Disordered" evidence="1">
    <location>
        <begin position="209"/>
        <end position="259"/>
    </location>
</feature>
<sequence>MYETVLVPTDGSPIADSAGAYAIRLAERFDATIHVVHVAERALIGGADDGEQAVDDLADRAAARDLEVTTAIRDPEGDVYRVTHRVRRDRSRRSDRHRNPRSRRSRSVPPRQCRPANATGVARSGRDGPRGDEPRGRPRATRGADRREPQRGDRPRARDRGARTGVGQSVAIEVPILNLHEGGHQQCEHRRSDPDLSPVDERERLDVEQELSGRGVEHEQLQHDRDADRGDEPVVREESEPVSEPNRLNTDDLEYDEPGEHHRLGELSADLVAGTPAQHCSRHVIARNQLAVEVERKQREQTDRHEDRDADDRGDDPVGDNTLVGRPRLPFHHVVGRGVDTHRERGNPVGDDVDPEHLNRRDHESESGERPRKDHRHLAAVAR</sequence>
<feature type="compositionally biased region" description="Basic residues" evidence="1">
    <location>
        <begin position="373"/>
        <end position="383"/>
    </location>
</feature>
<gene>
    <name evidence="3" type="ORF">C495_11944</name>
</gene>
<feature type="compositionally biased region" description="Basic and acidic residues" evidence="1">
    <location>
        <begin position="124"/>
        <end position="162"/>
    </location>
</feature>
<feature type="compositionally biased region" description="Basic and acidic residues" evidence="1">
    <location>
        <begin position="215"/>
        <end position="239"/>
    </location>
</feature>
<dbReference type="eggNOG" id="arCOG00449">
    <property type="taxonomic scope" value="Archaea"/>
</dbReference>
<dbReference type="Gene3D" id="3.40.50.620">
    <property type="entry name" value="HUPs"/>
    <property type="match status" value="1"/>
</dbReference>
<dbReference type="EMBL" id="AOHX01000039">
    <property type="protein sequence ID" value="ELY44612.1"/>
    <property type="molecule type" value="Genomic_DNA"/>
</dbReference>
<feature type="domain" description="UspA" evidence="2">
    <location>
        <begin position="1"/>
        <end position="87"/>
    </location>
</feature>